<name>A0ABX7L8E7_9BACL</name>
<dbReference type="RefSeq" id="WP_206100374.1">
    <property type="nucleotide sequence ID" value="NZ_CP070969.1"/>
</dbReference>
<accession>A0ABX7L8E7</accession>
<feature type="coiled-coil region" evidence="1">
    <location>
        <begin position="27"/>
        <end position="79"/>
    </location>
</feature>
<sequence length="229" mass="27032">MSWYDEEFYREPSEFEEQIDALKESLMNAIKDEHKAELDKLRKENAELEVIKRDFAQIKEDYRAKERGLELKMKEAQTEARRTRLSALLESFGVTLFQAKRTSILGSKCDKCDDNRQIHYSTPSGKPAQEYCECRVYSILYVPEERICCEFKIERGGQKMKAWYDVMPSKHDDEDYGSYRSSTHLDALYEDGMSFEKLKQHGTFFKEKADCQRYCDWLNEQEANKAKEG</sequence>
<dbReference type="Proteomes" id="UP000663452">
    <property type="component" value="Chromosome"/>
</dbReference>
<protein>
    <submittedName>
        <fullName evidence="2">Uncharacterized protein</fullName>
    </submittedName>
</protein>
<keyword evidence="1" id="KW-0175">Coiled coil</keyword>
<gene>
    <name evidence="2" type="ORF">JRJ22_15325</name>
</gene>
<keyword evidence="3" id="KW-1185">Reference proteome</keyword>
<evidence type="ECO:0000313" key="2">
    <source>
        <dbReference type="EMBL" id="QSF42685.1"/>
    </source>
</evidence>
<reference evidence="2 3" key="1">
    <citation type="submission" date="2021-02" db="EMBL/GenBank/DDBJ databases">
        <title>Paenibacillus tianjinensis sp. nov.</title>
        <authorList>
            <person name="Liu H."/>
        </authorList>
    </citation>
    <scope>NUCLEOTIDE SEQUENCE [LARGE SCALE GENOMIC DNA]</scope>
    <source>
        <strain evidence="2 3">TB2019</strain>
    </source>
</reference>
<evidence type="ECO:0000313" key="3">
    <source>
        <dbReference type="Proteomes" id="UP000663452"/>
    </source>
</evidence>
<evidence type="ECO:0000256" key="1">
    <source>
        <dbReference type="SAM" id="Coils"/>
    </source>
</evidence>
<organism evidence="2 3">
    <name type="scientific">Paenibacillus tianjinensis</name>
    <dbReference type="NCBI Taxonomy" id="2810347"/>
    <lineage>
        <taxon>Bacteria</taxon>
        <taxon>Bacillati</taxon>
        <taxon>Bacillota</taxon>
        <taxon>Bacilli</taxon>
        <taxon>Bacillales</taxon>
        <taxon>Paenibacillaceae</taxon>
        <taxon>Paenibacillus</taxon>
    </lineage>
</organism>
<dbReference type="EMBL" id="CP070969">
    <property type="protein sequence ID" value="QSF42685.1"/>
    <property type="molecule type" value="Genomic_DNA"/>
</dbReference>
<proteinExistence type="predicted"/>